<dbReference type="RefSeq" id="WP_184920178.1">
    <property type="nucleotide sequence ID" value="NZ_JACHJR010000001.1"/>
</dbReference>
<name>A0A7W7WJU4_9ACTN</name>
<gene>
    <name evidence="1" type="ORF">F4556_005201</name>
</gene>
<evidence type="ECO:0000313" key="1">
    <source>
        <dbReference type="EMBL" id="MBB4949666.1"/>
    </source>
</evidence>
<organism evidence="1 2">
    <name type="scientific">Kitasatospora gansuensis</name>
    <dbReference type="NCBI Taxonomy" id="258050"/>
    <lineage>
        <taxon>Bacteria</taxon>
        <taxon>Bacillati</taxon>
        <taxon>Actinomycetota</taxon>
        <taxon>Actinomycetes</taxon>
        <taxon>Kitasatosporales</taxon>
        <taxon>Streptomycetaceae</taxon>
        <taxon>Kitasatospora</taxon>
    </lineage>
</organism>
<reference evidence="1 2" key="1">
    <citation type="submission" date="2020-08" db="EMBL/GenBank/DDBJ databases">
        <title>Sequencing the genomes of 1000 actinobacteria strains.</title>
        <authorList>
            <person name="Klenk H.-P."/>
        </authorList>
    </citation>
    <scope>NUCLEOTIDE SEQUENCE [LARGE SCALE GENOMIC DNA]</scope>
    <source>
        <strain evidence="1 2">DSM 44786</strain>
    </source>
</reference>
<dbReference type="EMBL" id="JACHJR010000001">
    <property type="protein sequence ID" value="MBB4949666.1"/>
    <property type="molecule type" value="Genomic_DNA"/>
</dbReference>
<accession>A0A7W7WJU4</accession>
<sequence length="69" mass="7515">MSNNALEAATLEYTKSEEALQELHRSHPNGTLTPALAEPLERRNKVARERYAAELKKAGHAVPGGLLGH</sequence>
<dbReference type="AlphaFoldDB" id="A0A7W7WJU4"/>
<dbReference type="Proteomes" id="UP000573327">
    <property type="component" value="Unassembled WGS sequence"/>
</dbReference>
<evidence type="ECO:0000313" key="2">
    <source>
        <dbReference type="Proteomes" id="UP000573327"/>
    </source>
</evidence>
<keyword evidence="2" id="KW-1185">Reference proteome</keyword>
<protein>
    <submittedName>
        <fullName evidence="1">Uncharacterized protein</fullName>
    </submittedName>
</protein>
<proteinExistence type="predicted"/>
<comment type="caution">
    <text evidence="1">The sequence shown here is derived from an EMBL/GenBank/DDBJ whole genome shotgun (WGS) entry which is preliminary data.</text>
</comment>